<reference evidence="1 2" key="1">
    <citation type="submission" date="2024-07" db="EMBL/GenBank/DDBJ databases">
        <title>Genomic Encyclopedia of Type Strains, Phase V (KMG-V): Genome sequencing to study the core and pangenomes of soil and plant-associated prokaryotes.</title>
        <authorList>
            <person name="Whitman W."/>
        </authorList>
    </citation>
    <scope>NUCLEOTIDE SEQUENCE [LARGE SCALE GENOMIC DNA]</scope>
    <source>
        <strain evidence="1 2">USDA 415</strain>
    </source>
</reference>
<keyword evidence="2" id="KW-1185">Reference proteome</keyword>
<sequence>MIAFIDDHREAYGVEPICKVLPIAPSAPTRRR</sequence>
<organism evidence="1 2">
    <name type="scientific">Bradyrhizobium elkanii</name>
    <dbReference type="NCBI Taxonomy" id="29448"/>
    <lineage>
        <taxon>Bacteria</taxon>
        <taxon>Pseudomonadati</taxon>
        <taxon>Pseudomonadota</taxon>
        <taxon>Alphaproteobacteria</taxon>
        <taxon>Hyphomicrobiales</taxon>
        <taxon>Nitrobacteraceae</taxon>
        <taxon>Bradyrhizobium</taxon>
    </lineage>
</organism>
<dbReference type="EMBL" id="JBGBZA010000001">
    <property type="protein sequence ID" value="MEY9313515.1"/>
    <property type="molecule type" value="Genomic_DNA"/>
</dbReference>
<proteinExistence type="predicted"/>
<evidence type="ECO:0000313" key="1">
    <source>
        <dbReference type="EMBL" id="MEY9313515.1"/>
    </source>
</evidence>
<evidence type="ECO:0000313" key="2">
    <source>
        <dbReference type="Proteomes" id="UP001565471"/>
    </source>
</evidence>
<evidence type="ECO:0008006" key="3">
    <source>
        <dbReference type="Google" id="ProtNLM"/>
    </source>
</evidence>
<protein>
    <recommendedName>
        <fullName evidence="3">Transposase</fullName>
    </recommendedName>
</protein>
<comment type="caution">
    <text evidence="1">The sequence shown here is derived from an EMBL/GenBank/DDBJ whole genome shotgun (WGS) entry which is preliminary data.</text>
</comment>
<accession>A0ABV4ERQ9</accession>
<name>A0ABV4ERQ9_BRAEL</name>
<dbReference type="Proteomes" id="UP001565471">
    <property type="component" value="Unassembled WGS sequence"/>
</dbReference>
<gene>
    <name evidence="1" type="ORF">ABIF29_000314</name>
</gene>